<dbReference type="PANTHER" id="PTHR31384">
    <property type="entry name" value="AUXIN RESPONSE FACTOR 4-RELATED"/>
    <property type="match status" value="1"/>
</dbReference>
<dbReference type="EMBL" id="JACGWJ010000011">
    <property type="protein sequence ID" value="KAL0387257.1"/>
    <property type="molecule type" value="Genomic_DNA"/>
</dbReference>
<dbReference type="SUPFAM" id="SSF54277">
    <property type="entry name" value="CAD &amp; PB1 domains"/>
    <property type="match status" value="1"/>
</dbReference>
<accession>A0AAW2S495</accession>
<dbReference type="GO" id="GO:0009734">
    <property type="term" value="P:auxin-activated signaling pathway"/>
    <property type="evidence" value="ECO:0007669"/>
    <property type="project" value="UniProtKB-KW"/>
</dbReference>
<keyword evidence="4 10" id="KW-0805">Transcription regulation</keyword>
<comment type="subcellular location">
    <subcellularLocation>
        <location evidence="1 10">Nucleus</location>
    </subcellularLocation>
</comment>
<keyword evidence="7 10" id="KW-0539">Nucleus</keyword>
<dbReference type="GO" id="GO:0006355">
    <property type="term" value="P:regulation of DNA-templated transcription"/>
    <property type="evidence" value="ECO:0007669"/>
    <property type="project" value="InterPro"/>
</dbReference>
<dbReference type="Pfam" id="PF02362">
    <property type="entry name" value="B3"/>
    <property type="match status" value="1"/>
</dbReference>
<dbReference type="InterPro" id="IPR053793">
    <property type="entry name" value="PB1-like"/>
</dbReference>
<keyword evidence="5 10" id="KW-0238">DNA-binding</keyword>
<evidence type="ECO:0000256" key="5">
    <source>
        <dbReference type="ARBA" id="ARBA00023125"/>
    </source>
</evidence>
<dbReference type="InterPro" id="IPR044835">
    <property type="entry name" value="ARF_plant"/>
</dbReference>
<comment type="similarity">
    <text evidence="2 10">Belongs to the ARF family.</text>
</comment>
<evidence type="ECO:0000259" key="13">
    <source>
        <dbReference type="PROSITE" id="PS51745"/>
    </source>
</evidence>
<dbReference type="InterPro" id="IPR033389">
    <property type="entry name" value="AUX/IAA_dom"/>
</dbReference>
<dbReference type="CDD" id="cd10017">
    <property type="entry name" value="B3_DNA"/>
    <property type="match status" value="1"/>
</dbReference>
<dbReference type="FunFam" id="2.30.30.1040:FF:000001">
    <property type="entry name" value="Auxin response factor"/>
    <property type="match status" value="1"/>
</dbReference>
<dbReference type="PROSITE" id="PS50863">
    <property type="entry name" value="B3"/>
    <property type="match status" value="1"/>
</dbReference>
<dbReference type="InterPro" id="IPR015300">
    <property type="entry name" value="DNA-bd_pseudobarrel_sf"/>
</dbReference>
<evidence type="ECO:0000256" key="6">
    <source>
        <dbReference type="ARBA" id="ARBA00023163"/>
    </source>
</evidence>
<evidence type="ECO:0000256" key="11">
    <source>
        <dbReference type="SAM" id="MobiDB-lite"/>
    </source>
</evidence>
<evidence type="ECO:0000256" key="10">
    <source>
        <dbReference type="RuleBase" id="RU004561"/>
    </source>
</evidence>
<evidence type="ECO:0000256" key="8">
    <source>
        <dbReference type="ARBA" id="ARBA00023294"/>
    </source>
</evidence>
<evidence type="ECO:0000313" key="14">
    <source>
        <dbReference type="EMBL" id="KAL0387257.1"/>
    </source>
</evidence>
<evidence type="ECO:0000256" key="3">
    <source>
        <dbReference type="ARBA" id="ARBA00022473"/>
    </source>
</evidence>
<comment type="subunit">
    <text evidence="10">Homodimers and heterodimers.</text>
</comment>
<dbReference type="SUPFAM" id="SSF101936">
    <property type="entry name" value="DNA-binding pseudobarrel domain"/>
    <property type="match status" value="1"/>
</dbReference>
<dbReference type="GO" id="GO:0003677">
    <property type="term" value="F:DNA binding"/>
    <property type="evidence" value="ECO:0007669"/>
    <property type="project" value="UniProtKB-KW"/>
</dbReference>
<reference evidence="14" key="2">
    <citation type="journal article" date="2024" name="Plant">
        <title>Genomic evolution and insights into agronomic trait innovations of Sesamum species.</title>
        <authorList>
            <person name="Miao H."/>
            <person name="Wang L."/>
            <person name="Qu L."/>
            <person name="Liu H."/>
            <person name="Sun Y."/>
            <person name="Le M."/>
            <person name="Wang Q."/>
            <person name="Wei S."/>
            <person name="Zheng Y."/>
            <person name="Lin W."/>
            <person name="Duan Y."/>
            <person name="Cao H."/>
            <person name="Xiong S."/>
            <person name="Wang X."/>
            <person name="Wei L."/>
            <person name="Li C."/>
            <person name="Ma Q."/>
            <person name="Ju M."/>
            <person name="Zhao R."/>
            <person name="Li G."/>
            <person name="Mu C."/>
            <person name="Tian Q."/>
            <person name="Mei H."/>
            <person name="Zhang T."/>
            <person name="Gao T."/>
            <person name="Zhang H."/>
        </authorList>
    </citation>
    <scope>NUCLEOTIDE SEQUENCE</scope>
    <source>
        <strain evidence="14">G02</strain>
    </source>
</reference>
<protein>
    <recommendedName>
        <fullName evidence="10">Auxin response factor</fullName>
    </recommendedName>
</protein>
<keyword evidence="8 10" id="KW-0927">Auxin signaling pathway</keyword>
<comment type="function">
    <text evidence="10">Auxin response factors (ARFs) are transcriptional factors that bind specifically to the DNA sequence 5'-TGTCTC-3' found in the auxin-responsive promoter elements (AuxREs).</text>
</comment>
<feature type="domain" description="TF-B3" evidence="12">
    <location>
        <begin position="33"/>
        <end position="135"/>
    </location>
</feature>
<comment type="caution">
    <text evidence="14">The sequence shown here is derived from an EMBL/GenBank/DDBJ whole genome shotgun (WGS) entry which is preliminary data.</text>
</comment>
<dbReference type="PROSITE" id="PS51745">
    <property type="entry name" value="PB1"/>
    <property type="match status" value="1"/>
</dbReference>
<feature type="domain" description="PB1" evidence="13">
    <location>
        <begin position="444"/>
        <end position="525"/>
    </location>
</feature>
<evidence type="ECO:0000256" key="1">
    <source>
        <dbReference type="ARBA" id="ARBA00004123"/>
    </source>
</evidence>
<dbReference type="Pfam" id="PF06507">
    <property type="entry name" value="ARF_AD"/>
    <property type="match status" value="1"/>
</dbReference>
<dbReference type="InterPro" id="IPR003340">
    <property type="entry name" value="B3_DNA-bd"/>
</dbReference>
<organism evidence="14">
    <name type="scientific">Sesamum radiatum</name>
    <name type="common">Black benniseed</name>
    <dbReference type="NCBI Taxonomy" id="300843"/>
    <lineage>
        <taxon>Eukaryota</taxon>
        <taxon>Viridiplantae</taxon>
        <taxon>Streptophyta</taxon>
        <taxon>Embryophyta</taxon>
        <taxon>Tracheophyta</taxon>
        <taxon>Spermatophyta</taxon>
        <taxon>Magnoliopsida</taxon>
        <taxon>eudicotyledons</taxon>
        <taxon>Gunneridae</taxon>
        <taxon>Pentapetalae</taxon>
        <taxon>asterids</taxon>
        <taxon>lamiids</taxon>
        <taxon>Lamiales</taxon>
        <taxon>Pedaliaceae</taxon>
        <taxon>Sesamum</taxon>
    </lineage>
</organism>
<feature type="compositionally biased region" description="Polar residues" evidence="11">
    <location>
        <begin position="398"/>
        <end position="425"/>
    </location>
</feature>
<dbReference type="Gene3D" id="2.30.30.1040">
    <property type="match status" value="1"/>
</dbReference>
<dbReference type="InterPro" id="IPR010525">
    <property type="entry name" value="ARF_dom"/>
</dbReference>
<feature type="region of interest" description="Disordered" evidence="11">
    <location>
        <begin position="574"/>
        <end position="596"/>
    </location>
</feature>
<evidence type="ECO:0000259" key="12">
    <source>
        <dbReference type="PROSITE" id="PS50863"/>
    </source>
</evidence>
<dbReference type="Gene3D" id="3.10.20.90">
    <property type="entry name" value="Phosphatidylinositol 3-kinase Catalytic Subunit, Chain A, domain 1"/>
    <property type="match status" value="1"/>
</dbReference>
<sequence>MQINLFCFVNQQSEITSPDPPLPEPPRCTVHSFCKTLTASDTSTHGGFSVLRRHADDCLPPLDMSQQPPWQELVASDLHSNQWHFRHIFRGQPRRHLLTTGWSVFVSAKKLVAGDAFIFLRGENGELRVGVRRHMRQLNNMPTSVISSHSMHLGVLATASHAISTGTLFSVFYKPRTSRSEFVVSVNKYLEAKNHKLPVGMRFKMSFEGEEVPERRFSGTIVGIEDYSSSRWPSSEWRSLKVQWDEPSAILRPDRVSPWEIETLVGPPPPTLQTQHRNKRARPNILPSPMQNLSSLAESPSAFRYRDSSHGWDPYQSLKLGSGSGIGTVNYNENLLPASSNAVHQSHQTEIAAESIAPFSEKRQANGCRLFGIELIDRSLVEDTSPACLSVAAVEDSQTPQLDTESEQHSVLPNVNPSDFPSSSCDPEKSCLQSPHEPHSRQSRSCTKVHMQGMAVGRAVDLTRLHCYEDLLNKLEEMFEIVGELSGSTKKWQVIYTDVEDDMMMVGDDPWQLSQSDSALSVLLAALHICSMFRSEEQLASEFCTMAKKIYIYTTEEAKALSPKIKLPLAESKSSKLLSDAATGTEEQSGIVGSDD</sequence>
<dbReference type="PANTHER" id="PTHR31384:SF96">
    <property type="entry name" value="AUXIN RESPONSE FACTOR 1"/>
    <property type="match status" value="1"/>
</dbReference>
<dbReference type="AlphaFoldDB" id="A0AAW2S495"/>
<dbReference type="GO" id="GO:0005634">
    <property type="term" value="C:nucleus"/>
    <property type="evidence" value="ECO:0007669"/>
    <property type="project" value="UniProtKB-SubCell"/>
</dbReference>
<dbReference type="SMART" id="SM01019">
    <property type="entry name" value="B3"/>
    <property type="match status" value="1"/>
</dbReference>
<keyword evidence="9" id="KW-0292">Fruit ripening</keyword>
<dbReference type="GO" id="GO:0009835">
    <property type="term" value="P:fruit ripening"/>
    <property type="evidence" value="ECO:0007669"/>
    <property type="project" value="UniProtKB-KW"/>
</dbReference>
<dbReference type="Gene3D" id="2.40.330.10">
    <property type="entry name" value="DNA-binding pseudobarrel domain"/>
    <property type="match status" value="1"/>
</dbReference>
<keyword evidence="3" id="KW-0217">Developmental protein</keyword>
<evidence type="ECO:0000256" key="7">
    <source>
        <dbReference type="ARBA" id="ARBA00023242"/>
    </source>
</evidence>
<reference evidence="14" key="1">
    <citation type="submission" date="2020-06" db="EMBL/GenBank/DDBJ databases">
        <authorList>
            <person name="Li T."/>
            <person name="Hu X."/>
            <person name="Zhang T."/>
            <person name="Song X."/>
            <person name="Zhang H."/>
            <person name="Dai N."/>
            <person name="Sheng W."/>
            <person name="Hou X."/>
            <person name="Wei L."/>
        </authorList>
    </citation>
    <scope>NUCLEOTIDE SEQUENCE</scope>
    <source>
        <strain evidence="14">G02</strain>
        <tissue evidence="14">Leaf</tissue>
    </source>
</reference>
<name>A0AAW2S495_SESRA</name>
<dbReference type="Pfam" id="PF02309">
    <property type="entry name" value="AUX_IAA"/>
    <property type="match status" value="1"/>
</dbReference>
<proteinExistence type="inferred from homology"/>
<gene>
    <name evidence="14" type="ORF">Sradi_2607500</name>
</gene>
<evidence type="ECO:0000256" key="9">
    <source>
        <dbReference type="ARBA" id="ARBA00033478"/>
    </source>
</evidence>
<feature type="region of interest" description="Disordered" evidence="11">
    <location>
        <begin position="398"/>
        <end position="445"/>
    </location>
</feature>
<evidence type="ECO:0000256" key="4">
    <source>
        <dbReference type="ARBA" id="ARBA00023015"/>
    </source>
</evidence>
<dbReference type="FunFam" id="2.40.330.10:FF:000001">
    <property type="entry name" value="Auxin response factor"/>
    <property type="match status" value="1"/>
</dbReference>
<keyword evidence="6 10" id="KW-0804">Transcription</keyword>
<evidence type="ECO:0000256" key="2">
    <source>
        <dbReference type="ARBA" id="ARBA00007853"/>
    </source>
</evidence>